<dbReference type="Gene3D" id="3.40.50.2000">
    <property type="entry name" value="Glycogen Phosphorylase B"/>
    <property type="match status" value="2"/>
</dbReference>
<protein>
    <submittedName>
        <fullName evidence="2">Glycosyltransferase family 4 protein</fullName>
    </submittedName>
</protein>
<name>A0A934R9U7_9BACT</name>
<reference evidence="2" key="1">
    <citation type="submission" date="2021-01" db="EMBL/GenBank/DDBJ databases">
        <title>Modified the classification status of verrucomicrobia.</title>
        <authorList>
            <person name="Feng X."/>
        </authorList>
    </citation>
    <scope>NUCLEOTIDE SEQUENCE</scope>
    <source>
        <strain evidence="2">KCTC 22201</strain>
    </source>
</reference>
<feature type="domain" description="Glycosyl transferase family 1" evidence="1">
    <location>
        <begin position="243"/>
        <end position="396"/>
    </location>
</feature>
<accession>A0A934R9U7</accession>
<sequence length="422" mass="47525">MSRRLRILLSAYYCSPYRGSESAVGWNIARQLARRHDVTVVTGDLSSELPAQADWQRWREENPEGIEGLTLVHVPPDPKTIRVHDWHSRKGLWFLYYAAYRRWQKLALEAARMLHEDQPFDLVHHLTIIGYREPGELWKLGVPFFWGPINGAVMTPWRFFSQFGKAGIYRHITRNLLNGMQMRLPSRSRRTAAHAAKIWAVTEEDRRMVEDVWGFEAETMIETGSTPDPQAVPRKPIAGEALRLIWCGLVEDRKGIPLLLRAIAGIDGDAAPILHVVGDGPERSRCEALARDLGLGERVVWHGRIDHHLVSGRMADSHLFVHTAIKEGTPHVVLEALASGLPVLCHDACGMGTAVDENCGVKVPLRDPESSIRSFRSSILRLMEDSGELTRLSKGAIARSVELSWERLGDRIADAYEAEILT</sequence>
<keyword evidence="3" id="KW-1185">Reference proteome</keyword>
<evidence type="ECO:0000259" key="1">
    <source>
        <dbReference type="Pfam" id="PF00534"/>
    </source>
</evidence>
<evidence type="ECO:0000313" key="2">
    <source>
        <dbReference type="EMBL" id="MBK1827819.1"/>
    </source>
</evidence>
<dbReference type="Proteomes" id="UP000658278">
    <property type="component" value="Unassembled WGS sequence"/>
</dbReference>
<dbReference type="PANTHER" id="PTHR12526:SF636">
    <property type="entry name" value="BLL3647 PROTEIN"/>
    <property type="match status" value="1"/>
</dbReference>
<gene>
    <name evidence="2" type="ORF">JIN81_12380</name>
</gene>
<dbReference type="SUPFAM" id="SSF53756">
    <property type="entry name" value="UDP-Glycosyltransferase/glycogen phosphorylase"/>
    <property type="match status" value="1"/>
</dbReference>
<dbReference type="InterPro" id="IPR001296">
    <property type="entry name" value="Glyco_trans_1"/>
</dbReference>
<comment type="caution">
    <text evidence="2">The sequence shown here is derived from an EMBL/GenBank/DDBJ whole genome shotgun (WGS) entry which is preliminary data.</text>
</comment>
<organism evidence="2 3">
    <name type="scientific">Haloferula rosea</name>
    <dbReference type="NCBI Taxonomy" id="490093"/>
    <lineage>
        <taxon>Bacteria</taxon>
        <taxon>Pseudomonadati</taxon>
        <taxon>Verrucomicrobiota</taxon>
        <taxon>Verrucomicrobiia</taxon>
        <taxon>Verrucomicrobiales</taxon>
        <taxon>Verrucomicrobiaceae</taxon>
        <taxon>Haloferula</taxon>
    </lineage>
</organism>
<dbReference type="RefSeq" id="WP_200279970.1">
    <property type="nucleotide sequence ID" value="NZ_JAENII010000009.1"/>
</dbReference>
<dbReference type="EMBL" id="JAENII010000009">
    <property type="protein sequence ID" value="MBK1827819.1"/>
    <property type="molecule type" value="Genomic_DNA"/>
</dbReference>
<dbReference type="CDD" id="cd03801">
    <property type="entry name" value="GT4_PimA-like"/>
    <property type="match status" value="1"/>
</dbReference>
<dbReference type="Pfam" id="PF00534">
    <property type="entry name" value="Glycos_transf_1"/>
    <property type="match status" value="1"/>
</dbReference>
<dbReference type="AlphaFoldDB" id="A0A934R9U7"/>
<dbReference type="PANTHER" id="PTHR12526">
    <property type="entry name" value="GLYCOSYLTRANSFERASE"/>
    <property type="match status" value="1"/>
</dbReference>
<dbReference type="GO" id="GO:0016757">
    <property type="term" value="F:glycosyltransferase activity"/>
    <property type="evidence" value="ECO:0007669"/>
    <property type="project" value="InterPro"/>
</dbReference>
<proteinExistence type="predicted"/>
<evidence type="ECO:0000313" key="3">
    <source>
        <dbReference type="Proteomes" id="UP000658278"/>
    </source>
</evidence>